<evidence type="ECO:0000313" key="3">
    <source>
        <dbReference type="EMBL" id="EXF74595.1"/>
    </source>
</evidence>
<dbReference type="Pfam" id="PF13489">
    <property type="entry name" value="Methyltransf_23"/>
    <property type="match status" value="1"/>
</dbReference>
<dbReference type="InterPro" id="IPR029063">
    <property type="entry name" value="SAM-dependent_MTases_sf"/>
</dbReference>
<dbReference type="Proteomes" id="UP000020467">
    <property type="component" value="Unassembled WGS sequence"/>
</dbReference>
<dbReference type="PANTHER" id="PTHR43591:SF24">
    <property type="entry name" value="2-METHOXY-6-POLYPRENYL-1,4-BENZOQUINOL METHYLASE, MITOCHONDRIAL"/>
    <property type="match status" value="1"/>
</dbReference>
<feature type="region of interest" description="Disordered" evidence="2">
    <location>
        <begin position="1"/>
        <end position="33"/>
    </location>
</feature>
<dbReference type="Gene3D" id="3.40.50.150">
    <property type="entry name" value="Vaccinia Virus protein VP39"/>
    <property type="match status" value="1"/>
</dbReference>
<dbReference type="eggNOG" id="ENOG502T35V">
    <property type="taxonomic scope" value="Eukaryota"/>
</dbReference>
<dbReference type="GO" id="GO:0008168">
    <property type="term" value="F:methyltransferase activity"/>
    <property type="evidence" value="ECO:0007669"/>
    <property type="project" value="UniProtKB-KW"/>
</dbReference>
<dbReference type="OrthoDB" id="2013972at2759"/>
<organism evidence="3 4">
    <name type="scientific">Colletotrichum fioriniae PJ7</name>
    <dbReference type="NCBI Taxonomy" id="1445577"/>
    <lineage>
        <taxon>Eukaryota</taxon>
        <taxon>Fungi</taxon>
        <taxon>Dikarya</taxon>
        <taxon>Ascomycota</taxon>
        <taxon>Pezizomycotina</taxon>
        <taxon>Sordariomycetes</taxon>
        <taxon>Hypocreomycetidae</taxon>
        <taxon>Glomerellales</taxon>
        <taxon>Glomerellaceae</taxon>
        <taxon>Colletotrichum</taxon>
        <taxon>Colletotrichum acutatum species complex</taxon>
    </lineage>
</organism>
<evidence type="ECO:0000256" key="2">
    <source>
        <dbReference type="SAM" id="MobiDB-lite"/>
    </source>
</evidence>
<comment type="similarity">
    <text evidence="1">Belongs to the methyltransferase superfamily. LaeA methyltransferase family.</text>
</comment>
<sequence length="338" mass="37972">MQQQAEHPPIEADDSGIDDASSVGGLSADESSASLRSSILDYRRENGRTYHRMSDGKYAFPNDAREQDRLDMVNHIWMLILDNAFCLCPKNDGSTAKRVLDLGTGTGVWALDYAETFPEATVLGVDLSPIQPGFVPPNCSFEVDDLEKEWTWSKPFDFILGRNMNASFSDWDKVIKQAYDHLEPGGYFEIQDSCWPPVSDDGTLREDSALAKWSGLLVDACNKINRPVDKTLELPGKMEAAGFEEVVVTPVKFPSSNWPKDKKLKEIGEWNRSMLTGGLEGMTLGLLTRFMEWSKEETMVFCAEVRKDLLDTSIHAYWNGYVIYGRKPLKAGEEVDFN</sequence>
<dbReference type="PANTHER" id="PTHR43591">
    <property type="entry name" value="METHYLTRANSFERASE"/>
    <property type="match status" value="1"/>
</dbReference>
<dbReference type="AlphaFoldDB" id="A0A010QCS9"/>
<dbReference type="GO" id="GO:0032259">
    <property type="term" value="P:methylation"/>
    <property type="evidence" value="ECO:0007669"/>
    <property type="project" value="UniProtKB-KW"/>
</dbReference>
<keyword evidence="3" id="KW-0808">Transferase</keyword>
<comment type="caution">
    <text evidence="3">The sequence shown here is derived from an EMBL/GenBank/DDBJ whole genome shotgun (WGS) entry which is preliminary data.</text>
</comment>
<accession>A0A010QCS9</accession>
<evidence type="ECO:0000313" key="4">
    <source>
        <dbReference type="Proteomes" id="UP000020467"/>
    </source>
</evidence>
<proteinExistence type="inferred from homology"/>
<dbReference type="HOGENOM" id="CLU_010595_1_2_1"/>
<keyword evidence="3" id="KW-0489">Methyltransferase</keyword>
<name>A0A010QCS9_9PEZI</name>
<gene>
    <name evidence="3" type="ORF">CFIO01_09668</name>
</gene>
<protein>
    <submittedName>
        <fullName evidence="3">Methyltransferase domain-containing protein</fullName>
    </submittedName>
</protein>
<dbReference type="KEGG" id="cfj:CFIO01_09668"/>
<reference evidence="3 4" key="1">
    <citation type="submission" date="2014-02" db="EMBL/GenBank/DDBJ databases">
        <title>The genome sequence of Colletotrichum fioriniae PJ7.</title>
        <authorList>
            <person name="Baroncelli R."/>
            <person name="Thon M.R."/>
        </authorList>
    </citation>
    <scope>NUCLEOTIDE SEQUENCE [LARGE SCALE GENOMIC DNA]</scope>
    <source>
        <strain evidence="3 4">PJ7</strain>
    </source>
</reference>
<dbReference type="SUPFAM" id="SSF53335">
    <property type="entry name" value="S-adenosyl-L-methionine-dependent methyltransferases"/>
    <property type="match status" value="1"/>
</dbReference>
<dbReference type="EMBL" id="JARH01000972">
    <property type="protein sequence ID" value="EXF74595.1"/>
    <property type="molecule type" value="Genomic_DNA"/>
</dbReference>
<keyword evidence="4" id="KW-1185">Reference proteome</keyword>
<evidence type="ECO:0000256" key="1">
    <source>
        <dbReference type="ARBA" id="ARBA00038158"/>
    </source>
</evidence>
<dbReference type="CDD" id="cd02440">
    <property type="entry name" value="AdoMet_MTases"/>
    <property type="match status" value="1"/>
</dbReference>